<dbReference type="PROSITE" id="PS00198">
    <property type="entry name" value="4FE4S_FER_1"/>
    <property type="match status" value="2"/>
</dbReference>
<dbReference type="GO" id="GO:0046872">
    <property type="term" value="F:metal ion binding"/>
    <property type="evidence" value="ECO:0007669"/>
    <property type="project" value="UniProtKB-KW"/>
</dbReference>
<feature type="domain" description="4Fe-4S ferredoxin-type" evidence="9">
    <location>
        <begin position="619"/>
        <end position="648"/>
    </location>
</feature>
<evidence type="ECO:0000313" key="10">
    <source>
        <dbReference type="EMBL" id="SMB96482.1"/>
    </source>
</evidence>
<organism evidence="10 11">
    <name type="scientific">Desulfonispora thiosulfatigenes DSM 11270</name>
    <dbReference type="NCBI Taxonomy" id="656914"/>
    <lineage>
        <taxon>Bacteria</taxon>
        <taxon>Bacillati</taxon>
        <taxon>Bacillota</taxon>
        <taxon>Clostridia</taxon>
        <taxon>Eubacteriales</taxon>
        <taxon>Peptococcaceae</taxon>
        <taxon>Desulfonispora</taxon>
    </lineage>
</organism>
<dbReference type="GO" id="GO:0016491">
    <property type="term" value="F:oxidoreductase activity"/>
    <property type="evidence" value="ECO:0007669"/>
    <property type="project" value="UniProtKB-KW"/>
</dbReference>
<keyword evidence="7" id="KW-0408">Iron</keyword>
<feature type="domain" description="4Fe-4S ferredoxin-type" evidence="9">
    <location>
        <begin position="235"/>
        <end position="265"/>
    </location>
</feature>
<gene>
    <name evidence="10" type="ORF">SAMN00017405_1557</name>
</gene>
<feature type="domain" description="4Fe-4S ferredoxin-type" evidence="9">
    <location>
        <begin position="282"/>
        <end position="316"/>
    </location>
</feature>
<dbReference type="PANTHER" id="PTHR43498">
    <property type="entry name" value="FERREDOXIN:COB-COM HETERODISULFIDE REDUCTASE SUBUNIT A"/>
    <property type="match status" value="1"/>
</dbReference>
<evidence type="ECO:0000313" key="11">
    <source>
        <dbReference type="Proteomes" id="UP000192731"/>
    </source>
</evidence>
<dbReference type="InterPro" id="IPR017896">
    <property type="entry name" value="4Fe4S_Fe-S-bd"/>
</dbReference>
<keyword evidence="8" id="KW-0411">Iron-sulfur</keyword>
<keyword evidence="4" id="KW-0479">Metal-binding</keyword>
<evidence type="ECO:0000256" key="8">
    <source>
        <dbReference type="ARBA" id="ARBA00023014"/>
    </source>
</evidence>
<evidence type="ECO:0000259" key="9">
    <source>
        <dbReference type="PROSITE" id="PS51379"/>
    </source>
</evidence>
<comment type="cofactor">
    <cofactor evidence="1">
        <name>FAD</name>
        <dbReference type="ChEBI" id="CHEBI:57692"/>
    </cofactor>
</comment>
<dbReference type="OrthoDB" id="9758544at2"/>
<evidence type="ECO:0000256" key="6">
    <source>
        <dbReference type="ARBA" id="ARBA00023002"/>
    </source>
</evidence>
<dbReference type="Proteomes" id="UP000192731">
    <property type="component" value="Unassembled WGS sequence"/>
</dbReference>
<evidence type="ECO:0000256" key="5">
    <source>
        <dbReference type="ARBA" id="ARBA00022827"/>
    </source>
</evidence>
<reference evidence="10 11" key="1">
    <citation type="submission" date="2017-04" db="EMBL/GenBank/DDBJ databases">
        <authorList>
            <person name="Afonso C.L."/>
            <person name="Miller P.J."/>
            <person name="Scott M.A."/>
            <person name="Spackman E."/>
            <person name="Goraichik I."/>
            <person name="Dimitrov K.M."/>
            <person name="Suarez D.L."/>
            <person name="Swayne D.E."/>
        </authorList>
    </citation>
    <scope>NUCLEOTIDE SEQUENCE [LARGE SCALE GENOMIC DNA]</scope>
    <source>
        <strain evidence="10 11">DSM 11270</strain>
    </source>
</reference>
<evidence type="ECO:0000256" key="1">
    <source>
        <dbReference type="ARBA" id="ARBA00001974"/>
    </source>
</evidence>
<dbReference type="InterPro" id="IPR036188">
    <property type="entry name" value="FAD/NAD-bd_sf"/>
</dbReference>
<keyword evidence="5" id="KW-0285">Flavoprotein</keyword>
<dbReference type="InterPro" id="IPR039650">
    <property type="entry name" value="HdrA-like"/>
</dbReference>
<dbReference type="EMBL" id="FWWT01000023">
    <property type="protein sequence ID" value="SMB96482.1"/>
    <property type="molecule type" value="Genomic_DNA"/>
</dbReference>
<sequence length="662" mass="72014">MRKVGVFVCHCGTNISSAVDVEKVAENAKSLPGVAFATDYKYMCSEPGQDLIQNSVKEQGLDRIVVACCSPRMHEKTFQKCMEKAEKNAYMTEIANIREQCAWVHPNNMEKATEKAIDLVKMATAKVLKNEPLTRSTIPITKRALIVGAGIAGIQAAIDIANAGITVDLVEREPSIGGRMSQIDKTFPTLDCAACISTPKMVEASSNPNINIITHAEIEKVDGFVGNFNVDIKKKVRYVDMDLCTGCGTCMEKCPSKVVSEFNLGLMNRKAIYTPFPQAIPNIPVIDSEKCLKLTKNVCGICQKVCPTKAIDFELKEEVITREYGAILVATGFDLFDYSLIGEYGFGKYKNVISALQFERIFNASGPTSGKVLRPSDWTEPKNVVFVKCAGSRETDGKPGKTYCSRACCMYTAKQATLVRDKLPNSNVYVFYMDVRTAGKAYDEFYNRTREQYGANYIRGKVSKVTKEGEQLIVYGADTLLGEQVKIEADLVVLSTAMIPHVDAKEMAQKLGISTDKDGFFTEAHPKLAPVETTTAGVYLAGCCQGPKDIPDTVAQASAAAAKICALLSKAEMETEPVVSIVDNKLCSGCGMCAPICPYSAIDLKTIQERVMGKTLERTVASVNDGLCQGCGACTVACRSSAINIQHFTNEQILAEVDALCL</sequence>
<comment type="similarity">
    <text evidence="2">Belongs to the HdrA family.</text>
</comment>
<keyword evidence="6" id="KW-0560">Oxidoreductase</keyword>
<dbReference type="GO" id="GO:0051539">
    <property type="term" value="F:4 iron, 4 sulfur cluster binding"/>
    <property type="evidence" value="ECO:0007669"/>
    <property type="project" value="UniProtKB-KW"/>
</dbReference>
<accession>A0A1W1VSX9</accession>
<keyword evidence="5" id="KW-0274">FAD</keyword>
<dbReference type="Gene3D" id="3.30.70.20">
    <property type="match status" value="2"/>
</dbReference>
<name>A0A1W1VSX9_DESTI</name>
<dbReference type="PROSITE" id="PS51379">
    <property type="entry name" value="4FE4S_FER_2"/>
    <property type="match status" value="4"/>
</dbReference>
<protein>
    <submittedName>
        <fullName evidence="10">Heterodisulfide reductase subunit A</fullName>
    </submittedName>
</protein>
<evidence type="ECO:0000256" key="7">
    <source>
        <dbReference type="ARBA" id="ARBA00023004"/>
    </source>
</evidence>
<evidence type="ECO:0000256" key="4">
    <source>
        <dbReference type="ARBA" id="ARBA00022723"/>
    </source>
</evidence>
<evidence type="ECO:0000256" key="2">
    <source>
        <dbReference type="ARBA" id="ARBA00006561"/>
    </source>
</evidence>
<keyword evidence="3" id="KW-0004">4Fe-4S</keyword>
<dbReference type="Gene3D" id="3.40.50.720">
    <property type="entry name" value="NAD(P)-binding Rossmann-like Domain"/>
    <property type="match status" value="1"/>
</dbReference>
<dbReference type="Gene3D" id="3.50.50.60">
    <property type="entry name" value="FAD/NAD(P)-binding domain"/>
    <property type="match status" value="1"/>
</dbReference>
<dbReference type="SUPFAM" id="SSF51905">
    <property type="entry name" value="FAD/NAD(P)-binding domain"/>
    <property type="match status" value="1"/>
</dbReference>
<dbReference type="Pfam" id="PF13450">
    <property type="entry name" value="NAD_binding_8"/>
    <property type="match status" value="1"/>
</dbReference>
<dbReference type="RefSeq" id="WP_084054405.1">
    <property type="nucleotide sequence ID" value="NZ_FWWT01000023.1"/>
</dbReference>
<dbReference type="PANTHER" id="PTHR43498:SF1">
    <property type="entry name" value="COB--COM HETERODISULFIDE REDUCTASE IRON-SULFUR SUBUNIT A"/>
    <property type="match status" value="1"/>
</dbReference>
<dbReference type="Pfam" id="PF13187">
    <property type="entry name" value="Fer4_9"/>
    <property type="match status" value="1"/>
</dbReference>
<proteinExistence type="inferred from homology"/>
<keyword evidence="11" id="KW-1185">Reference proteome</keyword>
<dbReference type="Pfam" id="PF12838">
    <property type="entry name" value="Fer4_7"/>
    <property type="match status" value="1"/>
</dbReference>
<dbReference type="AlphaFoldDB" id="A0A1W1VSX9"/>
<feature type="domain" description="4Fe-4S ferredoxin-type" evidence="9">
    <location>
        <begin position="577"/>
        <end position="607"/>
    </location>
</feature>
<dbReference type="SUPFAM" id="SSF54862">
    <property type="entry name" value="4Fe-4S ferredoxins"/>
    <property type="match status" value="1"/>
</dbReference>
<evidence type="ECO:0000256" key="3">
    <source>
        <dbReference type="ARBA" id="ARBA00022485"/>
    </source>
</evidence>
<dbReference type="InterPro" id="IPR017900">
    <property type="entry name" value="4Fe4S_Fe_S_CS"/>
</dbReference>
<dbReference type="STRING" id="656914.SAMN00017405_1557"/>